<name>A0A7X1SQX5_9PROT</name>
<evidence type="ECO:0000259" key="1">
    <source>
        <dbReference type="PROSITE" id="PS51459"/>
    </source>
</evidence>
<dbReference type="Gene3D" id="1.20.120.1870">
    <property type="entry name" value="Fic/DOC protein, Fido domain"/>
    <property type="match status" value="1"/>
</dbReference>
<dbReference type="Proteomes" id="UP000432209">
    <property type="component" value="Unassembled WGS sequence"/>
</dbReference>
<evidence type="ECO:0000313" key="3">
    <source>
        <dbReference type="Proteomes" id="UP000432209"/>
    </source>
</evidence>
<dbReference type="EMBL" id="WIPH01000022">
    <property type="protein sequence ID" value="MQR99527.1"/>
    <property type="molecule type" value="Genomic_DNA"/>
</dbReference>
<dbReference type="InterPro" id="IPR003812">
    <property type="entry name" value="Fido"/>
</dbReference>
<protein>
    <submittedName>
        <fullName evidence="2">Type II toxin-antitoxin system death-on-curing family toxin</fullName>
    </submittedName>
</protein>
<sequence length="28" mass="3219">SLIFGLVNDHPFHDANKRTAFLRSVFLC</sequence>
<dbReference type="AlphaFoldDB" id="A0A7X1SQX5"/>
<organism evidence="2 3">
    <name type="scientific">Gluconobacter aidae</name>
    <dbReference type="NCBI Taxonomy" id="2662454"/>
    <lineage>
        <taxon>Bacteria</taxon>
        <taxon>Pseudomonadati</taxon>
        <taxon>Pseudomonadota</taxon>
        <taxon>Alphaproteobacteria</taxon>
        <taxon>Acetobacterales</taxon>
        <taxon>Acetobacteraceae</taxon>
        <taxon>Gluconobacter</taxon>
    </lineage>
</organism>
<dbReference type="InterPro" id="IPR053737">
    <property type="entry name" value="Type_II_TA_Toxin"/>
</dbReference>
<gene>
    <name evidence="2" type="ORF">GFJ39_10010</name>
</gene>
<evidence type="ECO:0000313" key="2">
    <source>
        <dbReference type="EMBL" id="MQR99527.1"/>
    </source>
</evidence>
<dbReference type="PROSITE" id="PS51459">
    <property type="entry name" value="FIDO"/>
    <property type="match status" value="1"/>
</dbReference>
<dbReference type="Pfam" id="PF02661">
    <property type="entry name" value="Fic"/>
    <property type="match status" value="1"/>
</dbReference>
<feature type="non-terminal residue" evidence="2">
    <location>
        <position position="1"/>
    </location>
</feature>
<feature type="domain" description="Fido" evidence="1">
    <location>
        <begin position="1"/>
        <end position="28"/>
    </location>
</feature>
<keyword evidence="3" id="KW-1185">Reference proteome</keyword>
<comment type="caution">
    <text evidence="2">The sequence shown here is derived from an EMBL/GenBank/DDBJ whole genome shotgun (WGS) entry which is preliminary data.</text>
</comment>
<reference evidence="2 3" key="1">
    <citation type="submission" date="2019-10" db="EMBL/GenBank/DDBJ databases">
        <title>Gluconobacter aidae sp. nov., a novel species of acetic acid bacteria isolated in Thailand.</title>
        <authorList>
            <person name="Yukphan P."/>
            <person name="Charoenyingcharoen P."/>
            <person name="Malimas S."/>
            <person name="Muramatsu Y."/>
            <person name="Nakagawa Y."/>
            <person name="Tanasupawat S."/>
            <person name="Yamada Y."/>
        </authorList>
    </citation>
    <scope>NUCLEOTIDE SEQUENCE [LARGE SCALE GENOMIC DNA]</scope>
    <source>
        <strain evidence="2 3">AC10</strain>
    </source>
</reference>
<proteinExistence type="predicted"/>
<accession>A0A7X1SQX5</accession>